<reference evidence="2" key="1">
    <citation type="submission" date="2020-02" db="EMBL/GenBank/DDBJ databases">
        <authorList>
            <person name="Meier V. D."/>
        </authorList>
    </citation>
    <scope>NUCLEOTIDE SEQUENCE</scope>
    <source>
        <strain evidence="2">AVDCRST_MAG79</strain>
    </source>
</reference>
<evidence type="ECO:0000256" key="1">
    <source>
        <dbReference type="SAM" id="MobiDB-lite"/>
    </source>
</evidence>
<feature type="compositionally biased region" description="Basic and acidic residues" evidence="1">
    <location>
        <begin position="200"/>
        <end position="226"/>
    </location>
</feature>
<dbReference type="AlphaFoldDB" id="A0A6J4U8Z6"/>
<feature type="compositionally biased region" description="Basic residues" evidence="1">
    <location>
        <begin position="292"/>
        <end position="305"/>
    </location>
</feature>
<organism evidence="2">
    <name type="scientific">uncultured Thermoleophilia bacterium</name>
    <dbReference type="NCBI Taxonomy" id="1497501"/>
    <lineage>
        <taxon>Bacteria</taxon>
        <taxon>Bacillati</taxon>
        <taxon>Actinomycetota</taxon>
        <taxon>Thermoleophilia</taxon>
        <taxon>environmental samples</taxon>
    </lineage>
</organism>
<evidence type="ECO:0000313" key="2">
    <source>
        <dbReference type="EMBL" id="CAA9543839.1"/>
    </source>
</evidence>
<sequence length="453" mass="49444">VRLPLRPTHRHPRRPPLARTAVGGRRPGGDAGDPSGAARGRRQLPGRQGLRGRGPRAGHGQRGHGEPHARPAGRQDRRRGAHEAHGRGVRGPRHRPAGAHRHPDGRAAGLGQDDDGGQARPPPAEGREEARTRGLRRLPSGRRAPARHGRRPGRRPRLRAGDGRRPGRHRGVGRPAGATAGPGRGHHRHRRPAARRRRADGRARPHPGRDDAAQRAPRTRLDDRPGRRQRGADLPGARRVRRAGPHEARRRRARWRGAERAGRHRRADQVRLGGREARPVRGVPSRPDGVAHPRHGRRAVAHRARRGDDRRQEGRGARAEDPPLGVHARRPARPAPVDPQDGLARLDPEDAARRGQGAAQHAGRRPAARSGRGDYPLDDARGATPARARQRLPPLAHRQGVRDQRAADQPAAAAAQADEEDDEAADGRRGRQGAPVAPDAAGRTPRRRTRKEV</sequence>
<feature type="non-terminal residue" evidence="2">
    <location>
        <position position="1"/>
    </location>
</feature>
<feature type="non-terminal residue" evidence="2">
    <location>
        <position position="453"/>
    </location>
</feature>
<feature type="compositionally biased region" description="Basic residues" evidence="1">
    <location>
        <begin position="444"/>
        <end position="453"/>
    </location>
</feature>
<feature type="compositionally biased region" description="Basic residues" evidence="1">
    <location>
        <begin position="238"/>
        <end position="255"/>
    </location>
</feature>
<feature type="compositionally biased region" description="Basic and acidic residues" evidence="1">
    <location>
        <begin position="256"/>
        <end position="279"/>
    </location>
</feature>
<gene>
    <name evidence="2" type="ORF">AVDCRST_MAG79-2095</name>
</gene>
<feature type="compositionally biased region" description="Basic residues" evidence="1">
    <location>
        <begin position="7"/>
        <end position="16"/>
    </location>
</feature>
<feature type="compositionally biased region" description="Basic residues" evidence="1">
    <location>
        <begin position="87"/>
        <end position="100"/>
    </location>
</feature>
<feature type="region of interest" description="Disordered" evidence="1">
    <location>
        <begin position="1"/>
        <end position="453"/>
    </location>
</feature>
<feature type="compositionally biased region" description="Basic residues" evidence="1">
    <location>
        <begin position="53"/>
        <end position="62"/>
    </location>
</feature>
<dbReference type="EMBL" id="CADCWC010000314">
    <property type="protein sequence ID" value="CAA9543839.1"/>
    <property type="molecule type" value="Genomic_DNA"/>
</dbReference>
<accession>A0A6J4U8Z6</accession>
<name>A0A6J4U8Z6_9ACTN</name>
<proteinExistence type="predicted"/>
<protein>
    <submittedName>
        <fullName evidence="2">Signal recognition particle protein Ffh</fullName>
    </submittedName>
</protein>
<feature type="compositionally biased region" description="Basic and acidic residues" evidence="1">
    <location>
        <begin position="344"/>
        <end position="353"/>
    </location>
</feature>
<feature type="compositionally biased region" description="Basic residues" evidence="1">
    <location>
        <begin position="184"/>
        <end position="199"/>
    </location>
</feature>
<feature type="compositionally biased region" description="Basic and acidic residues" evidence="1">
    <location>
        <begin position="306"/>
        <end position="321"/>
    </location>
</feature>
<feature type="compositionally biased region" description="Basic residues" evidence="1">
    <location>
        <begin position="133"/>
        <end position="158"/>
    </location>
</feature>
<feature type="compositionally biased region" description="Basic and acidic residues" evidence="1">
    <location>
        <begin position="63"/>
        <end position="75"/>
    </location>
</feature>
<feature type="compositionally biased region" description="Low complexity" evidence="1">
    <location>
        <begin position="407"/>
        <end position="416"/>
    </location>
</feature>